<feature type="compositionally biased region" description="Polar residues" evidence="1">
    <location>
        <begin position="99"/>
        <end position="124"/>
    </location>
</feature>
<protein>
    <submittedName>
        <fullName evidence="4">Double zinc ribbon protein</fullName>
    </submittedName>
</protein>
<evidence type="ECO:0000256" key="1">
    <source>
        <dbReference type="SAM" id="MobiDB-lite"/>
    </source>
</evidence>
<dbReference type="InterPro" id="IPR035451">
    <property type="entry name" value="Ada-like_dom_sf"/>
</dbReference>
<dbReference type="CDD" id="cd00065">
    <property type="entry name" value="FYVE_like_SF"/>
    <property type="match status" value="1"/>
</dbReference>
<feature type="compositionally biased region" description="Polar residues" evidence="1">
    <location>
        <begin position="306"/>
        <end position="316"/>
    </location>
</feature>
<evidence type="ECO:0000259" key="3">
    <source>
        <dbReference type="Pfam" id="PF12773"/>
    </source>
</evidence>
<feature type="transmembrane region" description="Helical" evidence="2">
    <location>
        <begin position="66"/>
        <end position="84"/>
    </location>
</feature>
<dbReference type="SUPFAM" id="SSF57884">
    <property type="entry name" value="Ada DNA repair protein, N-terminal domain (N-Ada 10)"/>
    <property type="match status" value="1"/>
</dbReference>
<feature type="domain" description="DZANK-type" evidence="3">
    <location>
        <begin position="10"/>
        <end position="54"/>
    </location>
</feature>
<accession>A0A8S5R4X7</accession>
<dbReference type="Gene3D" id="3.40.10.10">
    <property type="entry name" value="DNA Methylphosphotriester Repair Domain"/>
    <property type="match status" value="1"/>
</dbReference>
<feature type="region of interest" description="Disordered" evidence="1">
    <location>
        <begin position="280"/>
        <end position="330"/>
    </location>
</feature>
<feature type="region of interest" description="Disordered" evidence="1">
    <location>
        <begin position="89"/>
        <end position="124"/>
    </location>
</feature>
<evidence type="ECO:0000256" key="2">
    <source>
        <dbReference type="SAM" id="Phobius"/>
    </source>
</evidence>
<keyword evidence="2" id="KW-0472">Membrane</keyword>
<name>A0A8S5R4X7_9CAUD</name>
<dbReference type="InterPro" id="IPR025874">
    <property type="entry name" value="DZR"/>
</dbReference>
<keyword evidence="2" id="KW-0812">Transmembrane</keyword>
<sequence length="369" mass="40110">MTKNEYIVQCPRCGAEFPEQEKFCPHCDTPNRKMICRSCGAQINASERVCKVCGAKNRRKTGSSRNFILIGVTVLAALGILFFPKQSKQADQPPAQAQEAVSQTPETPEQSIAQDAPEQSSQSFNVEKHSGTLFGGGTVEITIPSDYIGEDVTQEKLDAKVEQADGFKSATLNADGSVTYIMTEACHKKLMQDMAQQLDSSLADMVGSEDYPNVTAIDSSDDYTKFTVTLSSDTVNLQESLMTLVFYMSGGLYHYFSTGEPVDNINVRFIDQSGNLLQEANSKDVNPDALSSDVNSDVSEADPPMETTSPDPSQGKSAGKFVASKDSDKFHKPSCRWAKKILSENEIWFDSSDDAIAAGYGACGTCNPR</sequence>
<feature type="compositionally biased region" description="Low complexity" evidence="1">
    <location>
        <begin position="89"/>
        <end position="98"/>
    </location>
</feature>
<proteinExistence type="predicted"/>
<keyword evidence="2" id="KW-1133">Transmembrane helix</keyword>
<evidence type="ECO:0000313" key="4">
    <source>
        <dbReference type="EMBL" id="DAE26178.1"/>
    </source>
</evidence>
<organism evidence="4">
    <name type="scientific">Siphoviridae sp. ctcMb1</name>
    <dbReference type="NCBI Taxonomy" id="2827276"/>
    <lineage>
        <taxon>Viruses</taxon>
        <taxon>Duplodnaviria</taxon>
        <taxon>Heunggongvirae</taxon>
        <taxon>Uroviricota</taxon>
        <taxon>Caudoviricetes</taxon>
    </lineage>
</organism>
<dbReference type="EMBL" id="BK015811">
    <property type="protein sequence ID" value="DAE26178.1"/>
    <property type="molecule type" value="Genomic_DNA"/>
</dbReference>
<dbReference type="Pfam" id="PF12773">
    <property type="entry name" value="DZR"/>
    <property type="match status" value="1"/>
</dbReference>
<reference evidence="4" key="1">
    <citation type="journal article" date="2021" name="Proc. Natl. Acad. Sci. U.S.A.">
        <title>A Catalog of Tens of Thousands of Viruses from Human Metagenomes Reveals Hidden Associations with Chronic Diseases.</title>
        <authorList>
            <person name="Tisza M.J."/>
            <person name="Buck C.B."/>
        </authorList>
    </citation>
    <scope>NUCLEOTIDE SEQUENCE</scope>
    <source>
        <strain evidence="4">CtcMb1</strain>
    </source>
</reference>